<keyword evidence="3" id="KW-1185">Reference proteome</keyword>
<feature type="region of interest" description="Disordered" evidence="1">
    <location>
        <begin position="1"/>
        <end position="375"/>
    </location>
</feature>
<feature type="compositionally biased region" description="Polar residues" evidence="1">
    <location>
        <begin position="240"/>
        <end position="258"/>
    </location>
</feature>
<feature type="compositionally biased region" description="Basic and acidic residues" evidence="1">
    <location>
        <begin position="758"/>
        <end position="838"/>
    </location>
</feature>
<feature type="region of interest" description="Disordered" evidence="1">
    <location>
        <begin position="455"/>
        <end position="663"/>
    </location>
</feature>
<feature type="compositionally biased region" description="Low complexity" evidence="1">
    <location>
        <begin position="150"/>
        <end position="161"/>
    </location>
</feature>
<feature type="compositionally biased region" description="Polar residues" evidence="1">
    <location>
        <begin position="885"/>
        <end position="905"/>
    </location>
</feature>
<dbReference type="PANTHER" id="PTHR39606:SF1">
    <property type="entry name" value="CELL SURFACE PROTEIN"/>
    <property type="match status" value="1"/>
</dbReference>
<accession>A0A1E1LVS0</accession>
<feature type="compositionally biased region" description="Polar residues" evidence="1">
    <location>
        <begin position="537"/>
        <end position="550"/>
    </location>
</feature>
<feature type="compositionally biased region" description="Basic and acidic residues" evidence="1">
    <location>
        <begin position="12"/>
        <end position="23"/>
    </location>
</feature>
<reference evidence="3" key="1">
    <citation type="submission" date="2016-03" db="EMBL/GenBank/DDBJ databases">
        <authorList>
            <person name="Guldener U."/>
        </authorList>
    </citation>
    <scope>NUCLEOTIDE SEQUENCE [LARGE SCALE GENOMIC DNA]</scope>
</reference>
<evidence type="ECO:0000313" key="2">
    <source>
        <dbReference type="EMBL" id="CZT40968.1"/>
    </source>
</evidence>
<dbReference type="PANTHER" id="PTHR39606">
    <property type="entry name" value="SURFACE PROTEIN, PUTATIVE-RELATED"/>
    <property type="match status" value="1"/>
</dbReference>
<feature type="region of interest" description="Disordered" evidence="1">
    <location>
        <begin position="867"/>
        <end position="909"/>
    </location>
</feature>
<gene>
    <name evidence="2" type="ORF">RSE6_00645</name>
</gene>
<evidence type="ECO:0000256" key="1">
    <source>
        <dbReference type="SAM" id="MobiDB-lite"/>
    </source>
</evidence>
<evidence type="ECO:0000313" key="3">
    <source>
        <dbReference type="Proteomes" id="UP000177625"/>
    </source>
</evidence>
<feature type="compositionally biased region" description="Low complexity" evidence="1">
    <location>
        <begin position="633"/>
        <end position="643"/>
    </location>
</feature>
<feature type="compositionally biased region" description="Polar residues" evidence="1">
    <location>
        <begin position="700"/>
        <end position="724"/>
    </location>
</feature>
<feature type="compositionally biased region" description="Basic and acidic residues" evidence="1">
    <location>
        <begin position="1157"/>
        <end position="1172"/>
    </location>
</feature>
<protein>
    <submittedName>
        <fullName evidence="2">Uncharacterized protein</fullName>
    </submittedName>
</protein>
<dbReference type="EMBL" id="FJVC01000011">
    <property type="protein sequence ID" value="CZT40968.1"/>
    <property type="molecule type" value="Genomic_DNA"/>
</dbReference>
<feature type="compositionally biased region" description="Polar residues" evidence="1">
    <location>
        <begin position="311"/>
        <end position="332"/>
    </location>
</feature>
<feature type="compositionally biased region" description="Polar residues" evidence="1">
    <location>
        <begin position="1086"/>
        <end position="1124"/>
    </location>
</feature>
<feature type="compositionally biased region" description="Polar residues" evidence="1">
    <location>
        <begin position="575"/>
        <end position="599"/>
    </location>
</feature>
<feature type="compositionally biased region" description="Basic and acidic residues" evidence="1">
    <location>
        <begin position="1021"/>
        <end position="1030"/>
    </location>
</feature>
<feature type="compositionally biased region" description="Low complexity" evidence="1">
    <location>
        <begin position="112"/>
        <end position="122"/>
    </location>
</feature>
<feature type="compositionally biased region" description="Low complexity" evidence="1">
    <location>
        <begin position="169"/>
        <end position="183"/>
    </location>
</feature>
<dbReference type="AlphaFoldDB" id="A0A1E1LVS0"/>
<feature type="compositionally biased region" description="Basic and acidic residues" evidence="1">
    <location>
        <begin position="945"/>
        <end position="955"/>
    </location>
</feature>
<feature type="compositionally biased region" description="Polar residues" evidence="1">
    <location>
        <begin position="1177"/>
        <end position="1188"/>
    </location>
</feature>
<feature type="region of interest" description="Disordered" evidence="1">
    <location>
        <begin position="927"/>
        <end position="1188"/>
    </location>
</feature>
<feature type="compositionally biased region" description="Basic and acidic residues" evidence="1">
    <location>
        <begin position="644"/>
        <end position="663"/>
    </location>
</feature>
<feature type="compositionally biased region" description="Basic and acidic residues" evidence="1">
    <location>
        <begin position="277"/>
        <end position="287"/>
    </location>
</feature>
<feature type="compositionally biased region" description="Polar residues" evidence="1">
    <location>
        <begin position="216"/>
        <end position="228"/>
    </location>
</feature>
<feature type="compositionally biased region" description="Polar residues" evidence="1">
    <location>
        <begin position="93"/>
        <end position="111"/>
    </location>
</feature>
<organism evidence="2 3">
    <name type="scientific">Rhynchosporium secalis</name>
    <name type="common">Barley scald fungus</name>
    <dbReference type="NCBI Taxonomy" id="38038"/>
    <lineage>
        <taxon>Eukaryota</taxon>
        <taxon>Fungi</taxon>
        <taxon>Dikarya</taxon>
        <taxon>Ascomycota</taxon>
        <taxon>Pezizomycotina</taxon>
        <taxon>Leotiomycetes</taxon>
        <taxon>Helotiales</taxon>
        <taxon>Ploettnerulaceae</taxon>
        <taxon>Rhynchosporium</taxon>
    </lineage>
</organism>
<feature type="compositionally biased region" description="Low complexity" evidence="1">
    <location>
        <begin position="1071"/>
        <end position="1085"/>
    </location>
</feature>
<feature type="compositionally biased region" description="Polar residues" evidence="1">
    <location>
        <begin position="356"/>
        <end position="370"/>
    </location>
</feature>
<feature type="compositionally biased region" description="Low complexity" evidence="1">
    <location>
        <begin position="1031"/>
        <end position="1049"/>
    </location>
</feature>
<feature type="compositionally biased region" description="Polar residues" evidence="1">
    <location>
        <begin position="288"/>
        <end position="304"/>
    </location>
</feature>
<dbReference type="Proteomes" id="UP000177625">
    <property type="component" value="Unassembled WGS sequence"/>
</dbReference>
<name>A0A1E1LVS0_RHYSE</name>
<feature type="compositionally biased region" description="Low complexity" evidence="1">
    <location>
        <begin position="259"/>
        <end position="273"/>
    </location>
</feature>
<feature type="compositionally biased region" description="Low complexity" evidence="1">
    <location>
        <begin position="45"/>
        <end position="78"/>
    </location>
</feature>
<sequence>MEKIKNLLNLNKTEDDQTLHGSDHSTAAHSGTHSGGVSGEGSHLGGASITSSESSNPVSSSHPHTSGTGNTGLGATTGSQSTQHGTHAGQGSHFPSATSGQTSTLPIHNSGTTTTTTTSTHTGQSHVGRDAGLVGAGATGAGLAEHGHQGHQSGLGSATTGSGLGHNQSSGISSGTTSGPHTSDLANRADPRVDSDNSRNAGLGSATTGSGFGHNQGITSGPHTSNLANRADPRVDSDNSRNTGLGSVTTGSGFGHNQSSGISSGTTSGPHTSDLANRADPRVDSDNSRNAGLGNTHTGATSGHSALPGSAVSNIHSGNTHNAGVLSSSQQMPGEWIDDTDTSRSTGTHLPGASHLPQTSQTGANPNYVQGASDHHLGRDAGIVGAGALGAGTHGHKHQGRDAGIVGAGALGASAHGHEHGLEHVPATSGPHNTYAANMLDPSVNTRATTGLEDAHHHTASGGGAEEADAQHGGRPTESALALGRNPLHNKQQSGTGVGLGSSTGPAPHTAGPHQKDIANIVDPRVNPNNAAGLGAQATSQTGSRTTTDASGHHYGRDAAIGAGGVGAADLVGSQHHNNQTGSGIGHQNTSNIHQSATGASGLPGTAPHTAGPHNSDLLNKADPRVEANQTAGQGHSQSQSGLGHHEKSHHADHTSLSREKEHNYGRDAALTGGATSAFVGSGHHDHSTTSGPTHLGQHGASTTSQDPYSTSSTQRSTVDPTTSRSDDHRLGRDAAVAGGAAGVGGAAAHEHDKHKHEKELEKAQREAEKEHKHDLKQAEKDHKIEEKRAEKHSEKDHKHVEKEKKHGFLSFLHRDKSKKYSAEEEADFERQEREHHASQSHTGRNAAVGTTVVGGVALDVHHDVDTNKALPTAPGNHGVGTGAGTQNALAGHNSSGHDSATQGTPLPLKPAGRDIGDILHGVERNRGVTGASGFSNEPGFGDGTHPHAHSEATTDQRGNLVGHATTGAGYGSQQAGREFPLGHSQHGATHTDKDSPLHSTSQHHNTGRDTAALGGAGLVGDHEHRKHDTTTGQHSGPTGSHGTSGLSSNQHHSGLTGSHEPSALSGNQQHSGLTGSHGSSGLSGNQTTSGYQTGHETSGLGSSTGQYGHESSSLTGSNTSDLSGRNKLHKDPPAGHPAAQGHGNDSTGAHVPAGGAERERFVEQGKDHLGHDTGVANAQNPNSSTNY</sequence>
<feature type="compositionally biased region" description="Gly residues" evidence="1">
    <location>
        <begin position="33"/>
        <end position="44"/>
    </location>
</feature>
<proteinExistence type="predicted"/>
<feature type="region of interest" description="Disordered" evidence="1">
    <location>
        <begin position="675"/>
        <end position="848"/>
    </location>
</feature>
<feature type="compositionally biased region" description="Basic and acidic residues" evidence="1">
    <location>
        <begin position="187"/>
        <end position="197"/>
    </location>
</feature>